<dbReference type="GO" id="GO:0002100">
    <property type="term" value="P:tRNA wobble adenosine to inosine editing"/>
    <property type="evidence" value="ECO:0007669"/>
    <property type="project" value="UniProtKB-UniRule"/>
</dbReference>
<feature type="binding site" evidence="8">
    <location>
        <position position="88"/>
    </location>
    <ligand>
        <name>Zn(2+)</name>
        <dbReference type="ChEBI" id="CHEBI:29105"/>
        <note>catalytic</note>
    </ligand>
</feature>
<dbReference type="InterPro" id="IPR002125">
    <property type="entry name" value="CMP_dCMP_dom"/>
</dbReference>
<dbReference type="InterPro" id="IPR016193">
    <property type="entry name" value="Cytidine_deaminase-like"/>
</dbReference>
<comment type="catalytic activity">
    <reaction evidence="7 8">
        <text>adenosine(34) in tRNA + H2O + H(+) = inosine(34) in tRNA + NH4(+)</text>
        <dbReference type="Rhea" id="RHEA:43168"/>
        <dbReference type="Rhea" id="RHEA-COMP:10373"/>
        <dbReference type="Rhea" id="RHEA-COMP:10374"/>
        <dbReference type="ChEBI" id="CHEBI:15377"/>
        <dbReference type="ChEBI" id="CHEBI:15378"/>
        <dbReference type="ChEBI" id="CHEBI:28938"/>
        <dbReference type="ChEBI" id="CHEBI:74411"/>
        <dbReference type="ChEBI" id="CHEBI:82852"/>
        <dbReference type="EC" id="3.5.4.33"/>
    </reaction>
</comment>
<evidence type="ECO:0000259" key="9">
    <source>
        <dbReference type="PROSITE" id="PS51747"/>
    </source>
</evidence>
<keyword evidence="6 8" id="KW-0862">Zinc</keyword>
<comment type="function">
    <text evidence="8">Catalyzes the deamination of adenosine to inosine at the wobble position 34 of tRNA(Arg2).</text>
</comment>
<dbReference type="Gene3D" id="3.40.140.10">
    <property type="entry name" value="Cytidine Deaminase, domain 2"/>
    <property type="match status" value="1"/>
</dbReference>
<name>A0A1G9DNE8_9LACT</name>
<dbReference type="PANTHER" id="PTHR11079:SF202">
    <property type="entry name" value="TRNA-SPECIFIC ADENOSINE DEAMINASE"/>
    <property type="match status" value="1"/>
</dbReference>
<dbReference type="PROSITE" id="PS00903">
    <property type="entry name" value="CYT_DCMP_DEAMINASES_1"/>
    <property type="match status" value="1"/>
</dbReference>
<feature type="active site" description="Proton donor" evidence="8">
    <location>
        <position position="60"/>
    </location>
</feature>
<comment type="similarity">
    <text evidence="1">Belongs to the cytidine and deoxycytidylate deaminase family. ADAT2 subfamily.</text>
</comment>
<keyword evidence="3 8" id="KW-0819">tRNA processing</keyword>
<dbReference type="PANTHER" id="PTHR11079">
    <property type="entry name" value="CYTOSINE DEAMINASE FAMILY MEMBER"/>
    <property type="match status" value="1"/>
</dbReference>
<organism evidence="10 11">
    <name type="scientific">Alkalibacterium thalassium</name>
    <dbReference type="NCBI Taxonomy" id="426701"/>
    <lineage>
        <taxon>Bacteria</taxon>
        <taxon>Bacillati</taxon>
        <taxon>Bacillota</taxon>
        <taxon>Bacilli</taxon>
        <taxon>Lactobacillales</taxon>
        <taxon>Carnobacteriaceae</taxon>
        <taxon>Alkalibacterium</taxon>
    </lineage>
</organism>
<dbReference type="Proteomes" id="UP000199433">
    <property type="component" value="Unassembled WGS sequence"/>
</dbReference>
<evidence type="ECO:0000256" key="4">
    <source>
        <dbReference type="ARBA" id="ARBA00022723"/>
    </source>
</evidence>
<dbReference type="EMBL" id="FNFK01000047">
    <property type="protein sequence ID" value="SDK65330.1"/>
    <property type="molecule type" value="Genomic_DNA"/>
</dbReference>
<keyword evidence="4 8" id="KW-0479">Metal-binding</keyword>
<dbReference type="FunFam" id="3.40.140.10:FF:000005">
    <property type="entry name" value="tRNA-specific adenosine deaminase"/>
    <property type="match status" value="1"/>
</dbReference>
<dbReference type="CDD" id="cd01285">
    <property type="entry name" value="nucleoside_deaminase"/>
    <property type="match status" value="1"/>
</dbReference>
<reference evidence="11" key="1">
    <citation type="submission" date="2016-10" db="EMBL/GenBank/DDBJ databases">
        <authorList>
            <person name="Varghese N."/>
            <person name="Submissions S."/>
        </authorList>
    </citation>
    <scope>NUCLEOTIDE SEQUENCE [LARGE SCALE GENOMIC DNA]</scope>
    <source>
        <strain evidence="11">DSM 19181</strain>
    </source>
</reference>
<accession>A0A1G9DNE8</accession>
<evidence type="ECO:0000256" key="6">
    <source>
        <dbReference type="ARBA" id="ARBA00022833"/>
    </source>
</evidence>
<dbReference type="Pfam" id="PF14437">
    <property type="entry name" value="MafB19-deam"/>
    <property type="match status" value="1"/>
</dbReference>
<dbReference type="AlphaFoldDB" id="A0A1G9DNE8"/>
<keyword evidence="11" id="KW-1185">Reference proteome</keyword>
<comment type="subunit">
    <text evidence="2 8">Homodimer.</text>
</comment>
<evidence type="ECO:0000256" key="1">
    <source>
        <dbReference type="ARBA" id="ARBA00010669"/>
    </source>
</evidence>
<evidence type="ECO:0000256" key="3">
    <source>
        <dbReference type="ARBA" id="ARBA00022694"/>
    </source>
</evidence>
<dbReference type="InterPro" id="IPR058535">
    <property type="entry name" value="MafB19-deam"/>
</dbReference>
<evidence type="ECO:0000256" key="5">
    <source>
        <dbReference type="ARBA" id="ARBA00022801"/>
    </source>
</evidence>
<dbReference type="GO" id="GO:0052717">
    <property type="term" value="F:tRNA-specific adenosine-34 deaminase activity"/>
    <property type="evidence" value="ECO:0007669"/>
    <property type="project" value="UniProtKB-UniRule"/>
</dbReference>
<dbReference type="HAMAP" id="MF_00972">
    <property type="entry name" value="tRNA_aden_deaminase"/>
    <property type="match status" value="1"/>
</dbReference>
<dbReference type="InterPro" id="IPR028883">
    <property type="entry name" value="tRNA_aden_deaminase"/>
</dbReference>
<comment type="cofactor">
    <cofactor evidence="8">
        <name>Zn(2+)</name>
        <dbReference type="ChEBI" id="CHEBI:29105"/>
    </cofactor>
    <text evidence="8">Binds 1 zinc ion per subunit.</text>
</comment>
<sequence length="174" mass="19495">MTGYTEKEKDRWMAEAIIEAKKAEAILEVPIGAVVVKDGQVIGRGHNQRETLQEATAHAEMIAIKEANQHLGNWRLEECDLFVTLEPCVMCSGAIVLSRLRSVYYGPADPKGGAVESLMTVLQDDRLNHKCEVHKGVRKEECSALLSDFFRTLRARKKREKALRQSEASTEANE</sequence>
<protein>
    <recommendedName>
        <fullName evidence="8">tRNA-specific adenosine deaminase</fullName>
        <ecNumber evidence="8">3.5.4.33</ecNumber>
    </recommendedName>
</protein>
<dbReference type="SUPFAM" id="SSF53927">
    <property type="entry name" value="Cytidine deaminase-like"/>
    <property type="match status" value="1"/>
</dbReference>
<dbReference type="NCBIfam" id="NF008113">
    <property type="entry name" value="PRK10860.1"/>
    <property type="match status" value="1"/>
</dbReference>
<dbReference type="InterPro" id="IPR016192">
    <property type="entry name" value="APOBEC/CMP_deaminase_Zn-bd"/>
</dbReference>
<feature type="binding site" evidence="8">
    <location>
        <position position="91"/>
    </location>
    <ligand>
        <name>Zn(2+)</name>
        <dbReference type="ChEBI" id="CHEBI:29105"/>
        <note>catalytic</note>
    </ligand>
</feature>
<evidence type="ECO:0000256" key="7">
    <source>
        <dbReference type="ARBA" id="ARBA00048045"/>
    </source>
</evidence>
<dbReference type="STRING" id="426701.SAMN04488098_104711"/>
<feature type="domain" description="CMP/dCMP-type deaminase" evidence="9">
    <location>
        <begin position="7"/>
        <end position="116"/>
    </location>
</feature>
<dbReference type="EC" id="3.5.4.33" evidence="8"/>
<dbReference type="OrthoDB" id="9802676at2"/>
<feature type="binding site" evidence="8">
    <location>
        <position position="58"/>
    </location>
    <ligand>
        <name>Zn(2+)</name>
        <dbReference type="ChEBI" id="CHEBI:29105"/>
        <note>catalytic</note>
    </ligand>
</feature>
<gene>
    <name evidence="8" type="primary">tadA</name>
    <name evidence="10" type="ORF">SAMN04488098_104711</name>
</gene>
<evidence type="ECO:0000256" key="2">
    <source>
        <dbReference type="ARBA" id="ARBA00011738"/>
    </source>
</evidence>
<dbReference type="PROSITE" id="PS51747">
    <property type="entry name" value="CYT_DCMP_DEAMINASES_2"/>
    <property type="match status" value="1"/>
</dbReference>
<evidence type="ECO:0000313" key="11">
    <source>
        <dbReference type="Proteomes" id="UP000199433"/>
    </source>
</evidence>
<dbReference type="GO" id="GO:0008270">
    <property type="term" value="F:zinc ion binding"/>
    <property type="evidence" value="ECO:0007669"/>
    <property type="project" value="UniProtKB-UniRule"/>
</dbReference>
<keyword evidence="5 8" id="KW-0378">Hydrolase</keyword>
<evidence type="ECO:0000256" key="8">
    <source>
        <dbReference type="HAMAP-Rule" id="MF_00972"/>
    </source>
</evidence>
<dbReference type="RefSeq" id="WP_091268268.1">
    <property type="nucleotide sequence ID" value="NZ_FNFK01000047.1"/>
</dbReference>
<evidence type="ECO:0000313" key="10">
    <source>
        <dbReference type="EMBL" id="SDK65330.1"/>
    </source>
</evidence>
<proteinExistence type="inferred from homology"/>